<dbReference type="SUPFAM" id="SSF46689">
    <property type="entry name" value="Homeodomain-like"/>
    <property type="match status" value="1"/>
</dbReference>
<organism evidence="3 4">
    <name type="scientific">Exocentrus adspersus</name>
    <dbReference type="NCBI Taxonomy" id="1586481"/>
    <lineage>
        <taxon>Eukaryota</taxon>
        <taxon>Metazoa</taxon>
        <taxon>Ecdysozoa</taxon>
        <taxon>Arthropoda</taxon>
        <taxon>Hexapoda</taxon>
        <taxon>Insecta</taxon>
        <taxon>Pterygota</taxon>
        <taxon>Neoptera</taxon>
        <taxon>Endopterygota</taxon>
        <taxon>Coleoptera</taxon>
        <taxon>Polyphaga</taxon>
        <taxon>Cucujiformia</taxon>
        <taxon>Chrysomeloidea</taxon>
        <taxon>Cerambycidae</taxon>
        <taxon>Lamiinae</taxon>
        <taxon>Acanthocinini</taxon>
        <taxon>Exocentrus</taxon>
    </lineage>
</organism>
<dbReference type="GO" id="GO:0003676">
    <property type="term" value="F:nucleic acid binding"/>
    <property type="evidence" value="ECO:0007669"/>
    <property type="project" value="InterPro"/>
</dbReference>
<dbReference type="GO" id="GO:0005634">
    <property type="term" value="C:nucleus"/>
    <property type="evidence" value="ECO:0007669"/>
    <property type="project" value="UniProtKB-SubCell"/>
</dbReference>
<name>A0AAV8VG07_9CUCU</name>
<accession>A0AAV8VG07</accession>
<dbReference type="Pfam" id="PF03184">
    <property type="entry name" value="DDE_1"/>
    <property type="match status" value="1"/>
</dbReference>
<protein>
    <recommendedName>
        <fullName evidence="2">DDE-1 domain-containing protein</fullName>
    </recommendedName>
</protein>
<dbReference type="InterPro" id="IPR004875">
    <property type="entry name" value="DDE_SF_endonuclease_dom"/>
</dbReference>
<evidence type="ECO:0000313" key="3">
    <source>
        <dbReference type="EMBL" id="KAJ8913088.1"/>
    </source>
</evidence>
<dbReference type="Proteomes" id="UP001159042">
    <property type="component" value="Unassembled WGS sequence"/>
</dbReference>
<evidence type="ECO:0000256" key="1">
    <source>
        <dbReference type="ARBA" id="ARBA00004123"/>
    </source>
</evidence>
<comment type="caution">
    <text evidence="3">The sequence shown here is derived from an EMBL/GenBank/DDBJ whole genome shotgun (WGS) entry which is preliminary data.</text>
</comment>
<feature type="domain" description="DDE-1" evidence="2">
    <location>
        <begin position="171"/>
        <end position="242"/>
    </location>
</feature>
<dbReference type="AlphaFoldDB" id="A0AAV8VG07"/>
<sequence length="269" mass="31136">MGRKDIIRCIVMQCFVKKGSQSKVYQCQYCSKKYALNVTRMSNHLLTTCKQCPKKLKKDIYQKTKSSRTTSGTSMSKMPRKKKTNKIIGRFSENNMREAVQLVVQQNYSLRAAAKQKNVSFQTLSRYVQKYKRDDNSRMCPNTKLIRYFLNNTKSPCIIVICSKMFYGLTFECFVQVIKHFIKHTNALKENPALLIMDNHESHLSIEVINLCKDNGITILTIPPHCTNKLQPLDVGVLKPFQIGLGILQNLAFEYSFKHEFEYSNYPSN</sequence>
<reference evidence="3 4" key="1">
    <citation type="journal article" date="2023" name="Insect Mol. Biol.">
        <title>Genome sequencing provides insights into the evolution of gene families encoding plant cell wall-degrading enzymes in longhorned beetles.</title>
        <authorList>
            <person name="Shin N.R."/>
            <person name="Okamura Y."/>
            <person name="Kirsch R."/>
            <person name="Pauchet Y."/>
        </authorList>
    </citation>
    <scope>NUCLEOTIDE SEQUENCE [LARGE SCALE GENOMIC DNA]</scope>
    <source>
        <strain evidence="3">EAD_L_NR</strain>
    </source>
</reference>
<dbReference type="EMBL" id="JANEYG010000103">
    <property type="protein sequence ID" value="KAJ8913088.1"/>
    <property type="molecule type" value="Genomic_DNA"/>
</dbReference>
<comment type="subcellular location">
    <subcellularLocation>
        <location evidence="1">Nucleus</location>
    </subcellularLocation>
</comment>
<gene>
    <name evidence="3" type="ORF">NQ315_006589</name>
</gene>
<evidence type="ECO:0000259" key="2">
    <source>
        <dbReference type="Pfam" id="PF03184"/>
    </source>
</evidence>
<dbReference type="InterPro" id="IPR009057">
    <property type="entry name" value="Homeodomain-like_sf"/>
</dbReference>
<proteinExistence type="predicted"/>
<evidence type="ECO:0000313" key="4">
    <source>
        <dbReference type="Proteomes" id="UP001159042"/>
    </source>
</evidence>
<keyword evidence="4" id="KW-1185">Reference proteome</keyword>